<evidence type="ECO:0000256" key="5">
    <source>
        <dbReference type="SAM" id="SignalP"/>
    </source>
</evidence>
<dbReference type="Proteomes" id="UP000198662">
    <property type="component" value="Unassembled WGS sequence"/>
</dbReference>
<dbReference type="Pfam" id="PF14200">
    <property type="entry name" value="RicinB_lectin_2"/>
    <property type="match status" value="1"/>
</dbReference>
<evidence type="ECO:0000313" key="8">
    <source>
        <dbReference type="Proteomes" id="UP000198662"/>
    </source>
</evidence>
<keyword evidence="8" id="KW-1185">Reference proteome</keyword>
<gene>
    <name evidence="7" type="ORF">SAMN05216298_3253</name>
</gene>
<evidence type="ECO:0000256" key="4">
    <source>
        <dbReference type="RuleBase" id="RU361188"/>
    </source>
</evidence>
<dbReference type="STRING" id="380244.SAMN05216298_3253"/>
<name>A0A1G9II64_9ACTN</name>
<comment type="similarity">
    <text evidence="1 4">Belongs to the glycosyl hydrolase 30 family.</text>
</comment>
<dbReference type="PROSITE" id="PS50231">
    <property type="entry name" value="RICIN_B_LECTIN"/>
    <property type="match status" value="1"/>
</dbReference>
<dbReference type="Gene3D" id="2.60.40.1180">
    <property type="entry name" value="Golgi alpha-mannosidase II"/>
    <property type="match status" value="1"/>
</dbReference>
<dbReference type="SUPFAM" id="SSF51011">
    <property type="entry name" value="Glycosyl hydrolase domain"/>
    <property type="match status" value="1"/>
</dbReference>
<dbReference type="OrthoDB" id="9806701at2"/>
<dbReference type="SUPFAM" id="SSF51445">
    <property type="entry name" value="(Trans)glycosidases"/>
    <property type="match status" value="1"/>
</dbReference>
<dbReference type="PANTHER" id="PTHR11069">
    <property type="entry name" value="GLUCOSYLCERAMIDASE"/>
    <property type="match status" value="1"/>
</dbReference>
<dbReference type="EMBL" id="FNGF01000004">
    <property type="protein sequence ID" value="SDL24624.1"/>
    <property type="molecule type" value="Genomic_DNA"/>
</dbReference>
<dbReference type="GO" id="GO:0004348">
    <property type="term" value="F:glucosylceramidase activity"/>
    <property type="evidence" value="ECO:0007669"/>
    <property type="project" value="InterPro"/>
</dbReference>
<reference evidence="8" key="1">
    <citation type="submission" date="2016-10" db="EMBL/GenBank/DDBJ databases">
        <authorList>
            <person name="Varghese N."/>
            <person name="Submissions S."/>
        </authorList>
    </citation>
    <scope>NUCLEOTIDE SEQUENCE [LARGE SCALE GENOMIC DNA]</scope>
    <source>
        <strain evidence="8">CGMCC 4.3147</strain>
    </source>
</reference>
<dbReference type="InterPro" id="IPR013780">
    <property type="entry name" value="Glyco_hydro_b"/>
</dbReference>
<dbReference type="AlphaFoldDB" id="A0A1G9II64"/>
<accession>A0A1G9II64</accession>
<dbReference type="RefSeq" id="WP_091051101.1">
    <property type="nucleotide sequence ID" value="NZ_FNGF01000004.1"/>
</dbReference>
<dbReference type="PANTHER" id="PTHR11069:SF23">
    <property type="entry name" value="LYSOSOMAL ACID GLUCOSYLCERAMIDASE"/>
    <property type="match status" value="1"/>
</dbReference>
<dbReference type="Pfam" id="PF17189">
    <property type="entry name" value="Glyco_hydro_30C"/>
    <property type="match status" value="1"/>
</dbReference>
<evidence type="ECO:0000256" key="2">
    <source>
        <dbReference type="ARBA" id="ARBA00022729"/>
    </source>
</evidence>
<dbReference type="GO" id="GO:0006680">
    <property type="term" value="P:glucosylceramide catabolic process"/>
    <property type="evidence" value="ECO:0007669"/>
    <property type="project" value="TreeGrafter"/>
</dbReference>
<dbReference type="InterPro" id="IPR000772">
    <property type="entry name" value="Ricin_B_lectin"/>
</dbReference>
<keyword evidence="4" id="KW-0326">Glycosidase</keyword>
<dbReference type="SMART" id="SM00458">
    <property type="entry name" value="RICIN"/>
    <property type="match status" value="1"/>
</dbReference>
<evidence type="ECO:0000313" key="7">
    <source>
        <dbReference type="EMBL" id="SDL24624.1"/>
    </source>
</evidence>
<dbReference type="InterPro" id="IPR017853">
    <property type="entry name" value="GH"/>
</dbReference>
<protein>
    <submittedName>
        <fullName evidence="7">Glucosylceramidase</fullName>
    </submittedName>
</protein>
<feature type="domain" description="Ricin B lectin" evidence="6">
    <location>
        <begin position="490"/>
        <end position="626"/>
    </location>
</feature>
<dbReference type="InterPro" id="IPR033452">
    <property type="entry name" value="GH30_C"/>
</dbReference>
<dbReference type="InterPro" id="IPR033453">
    <property type="entry name" value="Glyco_hydro_30_TIM-barrel"/>
</dbReference>
<dbReference type="InterPro" id="IPR001139">
    <property type="entry name" value="Glyco_hydro_30"/>
</dbReference>
<evidence type="ECO:0000259" key="6">
    <source>
        <dbReference type="SMART" id="SM00458"/>
    </source>
</evidence>
<keyword evidence="3 4" id="KW-0378">Hydrolase</keyword>
<dbReference type="Pfam" id="PF02055">
    <property type="entry name" value="Glyco_hydro_30"/>
    <property type="match status" value="1"/>
</dbReference>
<proteinExistence type="inferred from homology"/>
<evidence type="ECO:0000256" key="1">
    <source>
        <dbReference type="ARBA" id="ARBA00005382"/>
    </source>
</evidence>
<dbReference type="InterPro" id="IPR035992">
    <property type="entry name" value="Ricin_B-like_lectins"/>
</dbReference>
<dbReference type="Gene3D" id="3.20.20.80">
    <property type="entry name" value="Glycosidases"/>
    <property type="match status" value="1"/>
</dbReference>
<dbReference type="Gene3D" id="2.80.10.50">
    <property type="match status" value="3"/>
</dbReference>
<evidence type="ECO:0000256" key="3">
    <source>
        <dbReference type="ARBA" id="ARBA00022801"/>
    </source>
</evidence>
<sequence>MHRPSLRTTRFFAIATGAAVLAASAAWVGLAPAQAQQAQVQVWVTTADQSRLLAQQPDVSFGSGGSGPVVNVNAGTSYQVMDGFGASFTDSSAWLVDNELTQSQRDQLMIRLFDDQSGIGLSMVRQPMGASDFTAGGADYTYDDTCCSVGDFTIGRDQASVIPVLQQAKGLNPDLKIIGTPWTAPAWMKSSGSLNGGQLNADRFDEYADYFEAYVDAYAAQGLPIYAVTSQNEPQHETGSYPSMRMSWQDQAAFIGDHLGPALADTGTRIIAWDHNWDQPEYAINVLNDPEANRYLAGSAFHCYAGNVAAQTQVRNAHPGKGVWFTECSGGQWAPDFGSNLKWNTQNLVIGATRNWAKSVTLWNMALDQNHGPTNGGCADCRGVVTIDTNSGNVTYNVEYYVLGHVSKFVDPGAVRVESSNLGGDIETTAFRNPDGSRVLLALNAGASQRTFTVTEGGRQFGYTLPAGAVATFTWNEGGTSEPPGGIDPDAVYAIASLSTGKVLDVRDRSTAEGAQIQQWADFGATNQRWRFTDAGGGHWTITSVFSGKVLAVPQSSTANGALVVQQTYTGAASQQWRVEASGGGYAIVNRHSGKVLDVQGVSQADGAAIQQWDDFGAANQRWSLTPDG</sequence>
<organism evidence="7 8">
    <name type="scientific">Glycomyces sambucus</name>
    <dbReference type="NCBI Taxonomy" id="380244"/>
    <lineage>
        <taxon>Bacteria</taxon>
        <taxon>Bacillati</taxon>
        <taxon>Actinomycetota</taxon>
        <taxon>Actinomycetes</taxon>
        <taxon>Glycomycetales</taxon>
        <taxon>Glycomycetaceae</taxon>
        <taxon>Glycomyces</taxon>
    </lineage>
</organism>
<feature type="signal peptide" evidence="5">
    <location>
        <begin position="1"/>
        <end position="33"/>
    </location>
</feature>
<keyword evidence="2 5" id="KW-0732">Signal</keyword>
<dbReference type="SUPFAM" id="SSF50370">
    <property type="entry name" value="Ricin B-like lectins"/>
    <property type="match status" value="1"/>
</dbReference>
<dbReference type="GO" id="GO:0016020">
    <property type="term" value="C:membrane"/>
    <property type="evidence" value="ECO:0007669"/>
    <property type="project" value="GOC"/>
</dbReference>
<feature type="chain" id="PRO_5039258120" evidence="5">
    <location>
        <begin position="34"/>
        <end position="629"/>
    </location>
</feature>